<accession>A0ABN7WDV3</accession>
<keyword evidence="2" id="KW-1185">Reference proteome</keyword>
<dbReference type="Proteomes" id="UP000789901">
    <property type="component" value="Unassembled WGS sequence"/>
</dbReference>
<reference evidence="1 2" key="1">
    <citation type="submission" date="2021-06" db="EMBL/GenBank/DDBJ databases">
        <authorList>
            <person name="Kallberg Y."/>
            <person name="Tangrot J."/>
            <person name="Rosling A."/>
        </authorList>
    </citation>
    <scope>NUCLEOTIDE SEQUENCE [LARGE SCALE GENOMIC DNA]</scope>
    <source>
        <strain evidence="1 2">120-4 pot B 10/14</strain>
    </source>
</reference>
<evidence type="ECO:0000313" key="1">
    <source>
        <dbReference type="EMBL" id="CAG8828822.1"/>
    </source>
</evidence>
<dbReference type="EMBL" id="CAJVQB010040808">
    <property type="protein sequence ID" value="CAG8828822.1"/>
    <property type="molecule type" value="Genomic_DNA"/>
</dbReference>
<feature type="non-terminal residue" evidence="1">
    <location>
        <position position="1"/>
    </location>
</feature>
<name>A0ABN7WDV3_GIGMA</name>
<proteinExistence type="predicted"/>
<organism evidence="1 2">
    <name type="scientific">Gigaspora margarita</name>
    <dbReference type="NCBI Taxonomy" id="4874"/>
    <lineage>
        <taxon>Eukaryota</taxon>
        <taxon>Fungi</taxon>
        <taxon>Fungi incertae sedis</taxon>
        <taxon>Mucoromycota</taxon>
        <taxon>Glomeromycotina</taxon>
        <taxon>Glomeromycetes</taxon>
        <taxon>Diversisporales</taxon>
        <taxon>Gigasporaceae</taxon>
        <taxon>Gigaspora</taxon>
    </lineage>
</organism>
<gene>
    <name evidence="1" type="ORF">GMARGA_LOCUS29819</name>
</gene>
<sequence length="296" mass="34946">SSSTTSLDNIICLDGDQPKPKVVRFSRDNFKWNPTWKITYTWLHLAKLNNNLITGCEYLKEQLIKQYIKTKDHQKLIKIQDKLQISLEIGFINQLETTKIIDLISLTKYYIKCNSSEEYNLVKIYILNYLLFESLKEESHANYRNYSNKHAAQEFIDAIEKLLKRLFAKRFRSLLFGVKIQIDMVIQKITSDFLGTDNQEPTWRNYLYQFMYEKDLLTSDILLYIEQFAQVTIENLQACFPDCEITNAFYIFDPCNLIGTISLTEYGNKEIAFIANFYSTKVYYTLFIESDNLIQE</sequence>
<evidence type="ECO:0000313" key="2">
    <source>
        <dbReference type="Proteomes" id="UP000789901"/>
    </source>
</evidence>
<protein>
    <submittedName>
        <fullName evidence="1">2891_t:CDS:1</fullName>
    </submittedName>
</protein>
<comment type="caution">
    <text evidence="1">The sequence shown here is derived from an EMBL/GenBank/DDBJ whole genome shotgun (WGS) entry which is preliminary data.</text>
</comment>